<dbReference type="OrthoDB" id="9809075at2"/>
<proteinExistence type="inferred from homology"/>
<evidence type="ECO:0000256" key="7">
    <source>
        <dbReference type="RuleBase" id="RU000538"/>
    </source>
</evidence>
<reference evidence="9 10" key="1">
    <citation type="submission" date="2016-10" db="EMBL/GenBank/DDBJ databases">
        <authorList>
            <person name="de Groot N.N."/>
        </authorList>
    </citation>
    <scope>NUCLEOTIDE SEQUENCE [LARGE SCALE GENOMIC DNA]</scope>
    <source>
        <strain evidence="9 10">YAD2003</strain>
    </source>
</reference>
<dbReference type="InterPro" id="IPR043425">
    <property type="entry name" value="NusG-like"/>
</dbReference>
<evidence type="ECO:0000313" key="10">
    <source>
        <dbReference type="Proteomes" id="UP000183190"/>
    </source>
</evidence>
<dbReference type="HAMAP" id="MF_00948">
    <property type="entry name" value="NusG"/>
    <property type="match status" value="1"/>
</dbReference>
<comment type="function">
    <text evidence="5 7">Participates in transcription elongation, termination and antitermination.</text>
</comment>
<organism evidence="9 10">
    <name type="scientific">Ruminococcus flavefaciens</name>
    <dbReference type="NCBI Taxonomy" id="1265"/>
    <lineage>
        <taxon>Bacteria</taxon>
        <taxon>Bacillati</taxon>
        <taxon>Bacillota</taxon>
        <taxon>Clostridia</taxon>
        <taxon>Eubacteriales</taxon>
        <taxon>Oscillospiraceae</taxon>
        <taxon>Ruminococcus</taxon>
    </lineage>
</organism>
<keyword evidence="1 5" id="KW-0806">Transcription termination</keyword>
<dbReference type="RefSeq" id="WP_074714713.1">
    <property type="nucleotide sequence ID" value="NZ_FNWV01000002.1"/>
</dbReference>
<sequence>MSEAAKWYVIHTYSGYENKVAQNIEKVVENRKLHELIQEVRVPTERATEITDGKTKEVERKTYPGYVLVKMIMNDDSWYVVRNTRGCTGFVGPASEPTPLSEEEVEKLFGIEVSSVTVNFKVGDSVRISGTAMDGFIGVVQNINLEDRSVDLLVSMFGRETPTTLPISQVVLVED</sequence>
<dbReference type="AlphaFoldDB" id="A0A1H6INZ8"/>
<dbReference type="Pfam" id="PF02357">
    <property type="entry name" value="NusG"/>
    <property type="match status" value="1"/>
</dbReference>
<dbReference type="FunFam" id="3.30.70.940:FF:000002">
    <property type="entry name" value="Transcription termination/antitermination protein NusG"/>
    <property type="match status" value="1"/>
</dbReference>
<name>A0A1H6INZ8_RUMFL</name>
<dbReference type="Gene3D" id="2.30.30.30">
    <property type="match status" value="1"/>
</dbReference>
<gene>
    <name evidence="5" type="primary">nusG</name>
    <name evidence="9" type="ORF">SAMN02910265_00941</name>
</gene>
<evidence type="ECO:0000313" key="9">
    <source>
        <dbReference type="EMBL" id="SEH48016.1"/>
    </source>
</evidence>
<comment type="similarity">
    <text evidence="5 7">Belongs to the NusG family.</text>
</comment>
<dbReference type="InterPro" id="IPR001062">
    <property type="entry name" value="Transcrpt_antiterm_NusG"/>
</dbReference>
<dbReference type="PRINTS" id="PR00338">
    <property type="entry name" value="NUSGTNSCPFCT"/>
</dbReference>
<dbReference type="NCBIfam" id="TIGR00922">
    <property type="entry name" value="nusG"/>
    <property type="match status" value="1"/>
</dbReference>
<accession>A0A1H6INZ8</accession>
<dbReference type="CDD" id="cd09891">
    <property type="entry name" value="NGN_Bact_1"/>
    <property type="match status" value="1"/>
</dbReference>
<dbReference type="GO" id="GO:0006353">
    <property type="term" value="P:DNA-templated transcription termination"/>
    <property type="evidence" value="ECO:0007669"/>
    <property type="project" value="UniProtKB-UniRule"/>
</dbReference>
<dbReference type="GO" id="GO:0005829">
    <property type="term" value="C:cytosol"/>
    <property type="evidence" value="ECO:0007669"/>
    <property type="project" value="TreeGrafter"/>
</dbReference>
<evidence type="ECO:0000256" key="6">
    <source>
        <dbReference type="NCBIfam" id="TIGR00922"/>
    </source>
</evidence>
<dbReference type="SUPFAM" id="SSF82679">
    <property type="entry name" value="N-utilization substance G protein NusG, N-terminal domain"/>
    <property type="match status" value="1"/>
</dbReference>
<evidence type="ECO:0000256" key="2">
    <source>
        <dbReference type="ARBA" id="ARBA00022814"/>
    </source>
</evidence>
<evidence type="ECO:0000256" key="4">
    <source>
        <dbReference type="ARBA" id="ARBA00023163"/>
    </source>
</evidence>
<evidence type="ECO:0000256" key="1">
    <source>
        <dbReference type="ARBA" id="ARBA00022472"/>
    </source>
</evidence>
<dbReference type="Gene3D" id="3.30.70.940">
    <property type="entry name" value="NusG, N-terminal domain"/>
    <property type="match status" value="1"/>
</dbReference>
<dbReference type="InterPro" id="IPR036735">
    <property type="entry name" value="NGN_dom_sf"/>
</dbReference>
<keyword evidence="4 5" id="KW-0804">Transcription</keyword>
<evidence type="ECO:0000259" key="8">
    <source>
        <dbReference type="SMART" id="SM00738"/>
    </source>
</evidence>
<dbReference type="CDD" id="cd06091">
    <property type="entry name" value="KOW_NusG"/>
    <property type="match status" value="1"/>
</dbReference>
<dbReference type="Proteomes" id="UP000183190">
    <property type="component" value="Unassembled WGS sequence"/>
</dbReference>
<dbReference type="InterPro" id="IPR008991">
    <property type="entry name" value="Translation_prot_SH3-like_sf"/>
</dbReference>
<dbReference type="GO" id="GO:0031564">
    <property type="term" value="P:transcription antitermination"/>
    <property type="evidence" value="ECO:0007669"/>
    <property type="project" value="UniProtKB-UniRule"/>
</dbReference>
<dbReference type="SUPFAM" id="SSF50104">
    <property type="entry name" value="Translation proteins SH3-like domain"/>
    <property type="match status" value="1"/>
</dbReference>
<dbReference type="InterPro" id="IPR006645">
    <property type="entry name" value="NGN-like_dom"/>
</dbReference>
<dbReference type="PANTHER" id="PTHR30265:SF2">
    <property type="entry name" value="TRANSCRIPTION TERMINATION_ANTITERMINATION PROTEIN NUSG"/>
    <property type="match status" value="1"/>
</dbReference>
<keyword evidence="3 5" id="KW-0805">Transcription regulation</keyword>
<dbReference type="GO" id="GO:0032784">
    <property type="term" value="P:regulation of DNA-templated transcription elongation"/>
    <property type="evidence" value="ECO:0007669"/>
    <property type="project" value="InterPro"/>
</dbReference>
<dbReference type="GO" id="GO:0006354">
    <property type="term" value="P:DNA-templated transcription elongation"/>
    <property type="evidence" value="ECO:0007669"/>
    <property type="project" value="UniProtKB-UniRule"/>
</dbReference>
<keyword evidence="2 5" id="KW-0889">Transcription antitermination</keyword>
<evidence type="ECO:0000256" key="3">
    <source>
        <dbReference type="ARBA" id="ARBA00023015"/>
    </source>
</evidence>
<feature type="domain" description="NusG-like N-terminal" evidence="8">
    <location>
        <begin position="4"/>
        <end position="112"/>
    </location>
</feature>
<dbReference type="InterPro" id="IPR047050">
    <property type="entry name" value="NGN"/>
</dbReference>
<evidence type="ECO:0000256" key="5">
    <source>
        <dbReference type="HAMAP-Rule" id="MF_00948"/>
    </source>
</evidence>
<dbReference type="InterPro" id="IPR014722">
    <property type="entry name" value="Rib_uL2_dom2"/>
</dbReference>
<dbReference type="SMART" id="SM00738">
    <property type="entry name" value="NGN"/>
    <property type="match status" value="1"/>
</dbReference>
<protein>
    <recommendedName>
        <fullName evidence="5 6">Transcription termination/antitermination protein NusG</fullName>
    </recommendedName>
</protein>
<dbReference type="PANTHER" id="PTHR30265">
    <property type="entry name" value="RHO-INTERACTING TRANSCRIPTION TERMINATION FACTOR NUSG"/>
    <property type="match status" value="1"/>
</dbReference>
<dbReference type="EMBL" id="FNWV01000002">
    <property type="protein sequence ID" value="SEH48016.1"/>
    <property type="molecule type" value="Genomic_DNA"/>
</dbReference>